<proteinExistence type="predicted"/>
<sequence length="106" mass="12095">MLFSSSQPGMAGTKKVGFLKIACIINKITRVKITVSFPASVIVLALLLFLPVSRLMWVLSVRRLERRLGRETTEQERRGQLSRARFLAVFVVSIFSFLFNHHLFSL</sequence>
<dbReference type="AlphaFoldDB" id="A0A450ZPU9"/>
<feature type="transmembrane region" description="Helical" evidence="1">
    <location>
        <begin position="86"/>
        <end position="104"/>
    </location>
</feature>
<accession>A0A450ZPU9</accession>
<organism evidence="2">
    <name type="scientific">Candidatus Kentrum sp. TC</name>
    <dbReference type="NCBI Taxonomy" id="2126339"/>
    <lineage>
        <taxon>Bacteria</taxon>
        <taxon>Pseudomonadati</taxon>
        <taxon>Pseudomonadota</taxon>
        <taxon>Gammaproteobacteria</taxon>
        <taxon>Candidatus Kentrum</taxon>
    </lineage>
</organism>
<gene>
    <name evidence="2" type="ORF">BECKTC1821F_GA0114240_100811</name>
</gene>
<keyword evidence="1" id="KW-1133">Transmembrane helix</keyword>
<keyword evidence="1" id="KW-0812">Transmembrane</keyword>
<name>A0A450ZPU9_9GAMM</name>
<protein>
    <submittedName>
        <fullName evidence="2">Uncharacterized protein</fullName>
    </submittedName>
</protein>
<feature type="transmembrane region" description="Helical" evidence="1">
    <location>
        <begin position="37"/>
        <end position="57"/>
    </location>
</feature>
<evidence type="ECO:0000313" key="2">
    <source>
        <dbReference type="EMBL" id="VFK55859.1"/>
    </source>
</evidence>
<evidence type="ECO:0000256" key="1">
    <source>
        <dbReference type="SAM" id="Phobius"/>
    </source>
</evidence>
<dbReference type="EMBL" id="CAADFW010000008">
    <property type="protein sequence ID" value="VFK55859.1"/>
    <property type="molecule type" value="Genomic_DNA"/>
</dbReference>
<keyword evidence="1" id="KW-0472">Membrane</keyword>
<reference evidence="2" key="1">
    <citation type="submission" date="2019-02" db="EMBL/GenBank/DDBJ databases">
        <authorList>
            <person name="Gruber-Vodicka R. H."/>
            <person name="Seah K. B. B."/>
        </authorList>
    </citation>
    <scope>NUCLEOTIDE SEQUENCE</scope>
    <source>
        <strain evidence="2">BECK_BZ126</strain>
    </source>
</reference>